<dbReference type="InterPro" id="IPR006685">
    <property type="entry name" value="MscS_channel_2nd"/>
</dbReference>
<dbReference type="GO" id="GO:0055085">
    <property type="term" value="P:transmembrane transport"/>
    <property type="evidence" value="ECO:0007669"/>
    <property type="project" value="InterPro"/>
</dbReference>
<dbReference type="InterPro" id="IPR023408">
    <property type="entry name" value="MscS_beta-dom_sf"/>
</dbReference>
<dbReference type="Pfam" id="PF21088">
    <property type="entry name" value="MS_channel_1st"/>
    <property type="match status" value="1"/>
</dbReference>
<evidence type="ECO:0000313" key="10">
    <source>
        <dbReference type="EMBL" id="RNL42216.1"/>
    </source>
</evidence>
<comment type="caution">
    <text evidence="10">The sequence shown here is derived from an EMBL/GenBank/DDBJ whole genome shotgun (WGS) entry which is preliminary data.</text>
</comment>
<dbReference type="EMBL" id="QICD01000018">
    <property type="protein sequence ID" value="RNL42216.1"/>
    <property type="molecule type" value="Genomic_DNA"/>
</dbReference>
<evidence type="ECO:0000256" key="6">
    <source>
        <dbReference type="ARBA" id="ARBA00023136"/>
    </source>
</evidence>
<dbReference type="InterPro" id="IPR011014">
    <property type="entry name" value="MscS_channel_TM-2"/>
</dbReference>
<feature type="transmembrane region" description="Helical" evidence="7">
    <location>
        <begin position="16"/>
        <end position="37"/>
    </location>
</feature>
<feature type="transmembrane region" description="Helical" evidence="7">
    <location>
        <begin position="84"/>
        <end position="102"/>
    </location>
</feature>
<name>A0A3N0B6F0_9ACTN</name>
<evidence type="ECO:0000259" key="8">
    <source>
        <dbReference type="Pfam" id="PF00924"/>
    </source>
</evidence>
<dbReference type="RefSeq" id="WP_123192541.1">
    <property type="nucleotide sequence ID" value="NZ_QICD01000018.1"/>
</dbReference>
<evidence type="ECO:0000259" key="9">
    <source>
        <dbReference type="Pfam" id="PF21088"/>
    </source>
</evidence>
<accession>A0A3N0B6F0</accession>
<keyword evidence="3" id="KW-1003">Cell membrane</keyword>
<dbReference type="Gene3D" id="1.10.287.1260">
    <property type="match status" value="1"/>
</dbReference>
<dbReference type="InterPro" id="IPR010920">
    <property type="entry name" value="LSM_dom_sf"/>
</dbReference>
<dbReference type="Pfam" id="PF00924">
    <property type="entry name" value="MS_channel_2nd"/>
    <property type="match status" value="1"/>
</dbReference>
<protein>
    <submittedName>
        <fullName evidence="10">Mechanosensitive ion channel protein MscS</fullName>
    </submittedName>
</protein>
<comment type="similarity">
    <text evidence="2">Belongs to the MscS (TC 1.A.23) family.</text>
</comment>
<evidence type="ECO:0000256" key="3">
    <source>
        <dbReference type="ARBA" id="ARBA00022475"/>
    </source>
</evidence>
<reference evidence="11" key="1">
    <citation type="submission" date="2018-05" db="EMBL/GenBank/DDBJ databases">
        <title>Genome Sequencing of selected type strains of the family Eggerthellaceae.</title>
        <authorList>
            <person name="Danylec N."/>
            <person name="Stoll D.A."/>
            <person name="Doetsch A."/>
            <person name="Huch M."/>
        </authorList>
    </citation>
    <scope>NUCLEOTIDE SEQUENCE [LARGE SCALE GENOMIC DNA]</scope>
    <source>
        <strain evidence="11">DSM 16106</strain>
    </source>
</reference>
<organism evidence="10 11">
    <name type="scientific">Paraeggerthella hongkongensis</name>
    <dbReference type="NCBI Taxonomy" id="230658"/>
    <lineage>
        <taxon>Bacteria</taxon>
        <taxon>Bacillati</taxon>
        <taxon>Actinomycetota</taxon>
        <taxon>Coriobacteriia</taxon>
        <taxon>Eggerthellales</taxon>
        <taxon>Eggerthellaceae</taxon>
        <taxon>Paraeggerthella</taxon>
    </lineage>
</organism>
<comment type="subcellular location">
    <subcellularLocation>
        <location evidence="1">Cell membrane</location>
        <topology evidence="1">Multi-pass membrane protein</topology>
    </subcellularLocation>
</comment>
<dbReference type="OrthoDB" id="9775207at2"/>
<keyword evidence="4 7" id="KW-0812">Transmembrane</keyword>
<dbReference type="SUPFAM" id="SSF50182">
    <property type="entry name" value="Sm-like ribonucleoproteins"/>
    <property type="match status" value="1"/>
</dbReference>
<dbReference type="InterPro" id="IPR049142">
    <property type="entry name" value="MS_channel_1st"/>
</dbReference>
<keyword evidence="11" id="KW-1185">Reference proteome</keyword>
<feature type="transmembrane region" description="Helical" evidence="7">
    <location>
        <begin position="58"/>
        <end position="78"/>
    </location>
</feature>
<feature type="domain" description="Mechanosensitive ion channel transmembrane helices 2/3" evidence="9">
    <location>
        <begin position="61"/>
        <end position="103"/>
    </location>
</feature>
<evidence type="ECO:0000256" key="7">
    <source>
        <dbReference type="SAM" id="Phobius"/>
    </source>
</evidence>
<keyword evidence="5 7" id="KW-1133">Transmembrane helix</keyword>
<dbReference type="GO" id="GO:0005886">
    <property type="term" value="C:plasma membrane"/>
    <property type="evidence" value="ECO:0007669"/>
    <property type="project" value="UniProtKB-SubCell"/>
</dbReference>
<dbReference type="PANTHER" id="PTHR30566:SF25">
    <property type="entry name" value="INNER MEMBRANE PROTEIN"/>
    <property type="match status" value="1"/>
</dbReference>
<evidence type="ECO:0000256" key="5">
    <source>
        <dbReference type="ARBA" id="ARBA00022989"/>
    </source>
</evidence>
<sequence length="285" mass="29976">MGQLEQAIEGFVRSDWVITAITVVVILSLTAVCARLVMRFMRKLLHFNEEKNLPSSSIFVNIARASVWVLGICIMLSTCFNVDVSAAITAMGIGGIAISLGFQDTISNLIGGLQVSLMRIVKPGDNIEVGSSSGVVKDVTWRHTTIRNSAGAEVIVPNSIINKTALVHLPPTNQVSIPVVVATDGSRLDDLAEAIERVAAEAASEVAKLTKQPALSFSAVEDAGFKGSLVFRVADSRTGARAGDAVLRAIAPLTREDGINLIDGVLAGKQQAAQDSANEGGRTNG</sequence>
<gene>
    <name evidence="10" type="ORF">DMP08_08800</name>
</gene>
<dbReference type="PANTHER" id="PTHR30566">
    <property type="entry name" value="YNAI-RELATED MECHANOSENSITIVE ION CHANNEL"/>
    <property type="match status" value="1"/>
</dbReference>
<dbReference type="SUPFAM" id="SSF82861">
    <property type="entry name" value="Mechanosensitive channel protein MscS (YggB), transmembrane region"/>
    <property type="match status" value="1"/>
</dbReference>
<dbReference type="Proteomes" id="UP000278632">
    <property type="component" value="Unassembled WGS sequence"/>
</dbReference>
<dbReference type="Gene3D" id="2.30.30.60">
    <property type="match status" value="1"/>
</dbReference>
<feature type="domain" description="Mechanosensitive ion channel MscS" evidence="8">
    <location>
        <begin position="104"/>
        <end position="165"/>
    </location>
</feature>
<evidence type="ECO:0000256" key="1">
    <source>
        <dbReference type="ARBA" id="ARBA00004651"/>
    </source>
</evidence>
<evidence type="ECO:0000256" key="4">
    <source>
        <dbReference type="ARBA" id="ARBA00022692"/>
    </source>
</evidence>
<dbReference type="AlphaFoldDB" id="A0A3N0B6F0"/>
<evidence type="ECO:0000256" key="2">
    <source>
        <dbReference type="ARBA" id="ARBA00008017"/>
    </source>
</evidence>
<keyword evidence="6 7" id="KW-0472">Membrane</keyword>
<proteinExistence type="inferred from homology"/>
<evidence type="ECO:0000313" key="11">
    <source>
        <dbReference type="Proteomes" id="UP000278632"/>
    </source>
</evidence>